<evidence type="ECO:0000313" key="3">
    <source>
        <dbReference type="Proteomes" id="UP000218418"/>
    </source>
</evidence>
<protein>
    <recommendedName>
        <fullName evidence="4">Outer membrane protein beta-barrel domain-containing protein</fullName>
    </recommendedName>
</protein>
<organism evidence="2 3">
    <name type="scientific">Calothrix parasitica NIES-267</name>
    <dbReference type="NCBI Taxonomy" id="1973488"/>
    <lineage>
        <taxon>Bacteria</taxon>
        <taxon>Bacillati</taxon>
        <taxon>Cyanobacteriota</taxon>
        <taxon>Cyanophyceae</taxon>
        <taxon>Nostocales</taxon>
        <taxon>Calotrichaceae</taxon>
        <taxon>Calothrix</taxon>
    </lineage>
</organism>
<dbReference type="AlphaFoldDB" id="A0A1Z4LNN2"/>
<reference evidence="2 3" key="1">
    <citation type="submission" date="2017-06" db="EMBL/GenBank/DDBJ databases">
        <title>Genome sequencing of cyanobaciteial culture collection at National Institute for Environmental Studies (NIES).</title>
        <authorList>
            <person name="Hirose Y."/>
            <person name="Shimura Y."/>
            <person name="Fujisawa T."/>
            <person name="Nakamura Y."/>
            <person name="Kawachi M."/>
        </authorList>
    </citation>
    <scope>NUCLEOTIDE SEQUENCE [LARGE SCALE GENOMIC DNA]</scope>
    <source>
        <strain evidence="2 3">NIES-267</strain>
    </source>
</reference>
<dbReference type="InterPro" id="IPR011250">
    <property type="entry name" value="OMP/PagP_B-barrel"/>
</dbReference>
<sequence>MKFAISSVISLAVAFSAVIGISSSAVAGEASNLSINNKSQKVSQIFGSRESKRPGDNYVGLGTVIGGDTDFIDAAIISKVKVLNLDSSKSLSVRPSAVFSNGDLDVRIPATIDITRVNRDLGELNGRMTPFAGGGVAIDSDGDADLMLTAGMDVQLTPRITGTAAANVLFLGDTEFDATIGVGYNF</sequence>
<evidence type="ECO:0000256" key="1">
    <source>
        <dbReference type="SAM" id="SignalP"/>
    </source>
</evidence>
<proteinExistence type="predicted"/>
<dbReference type="OrthoDB" id="582565at2"/>
<dbReference type="SUPFAM" id="SSF56925">
    <property type="entry name" value="OMPA-like"/>
    <property type="match status" value="1"/>
</dbReference>
<evidence type="ECO:0000313" key="2">
    <source>
        <dbReference type="EMBL" id="BAY82813.1"/>
    </source>
</evidence>
<dbReference type="Proteomes" id="UP000218418">
    <property type="component" value="Chromosome"/>
</dbReference>
<evidence type="ECO:0008006" key="4">
    <source>
        <dbReference type="Google" id="ProtNLM"/>
    </source>
</evidence>
<feature type="chain" id="PRO_5011966885" description="Outer membrane protein beta-barrel domain-containing protein" evidence="1">
    <location>
        <begin position="28"/>
        <end position="186"/>
    </location>
</feature>
<name>A0A1Z4LNN2_9CYAN</name>
<keyword evidence="1" id="KW-0732">Signal</keyword>
<accession>A0A1Z4LNN2</accession>
<gene>
    <name evidence="2" type="ORF">NIES267_22970</name>
</gene>
<dbReference type="EMBL" id="AP018227">
    <property type="protein sequence ID" value="BAY82813.1"/>
    <property type="molecule type" value="Genomic_DNA"/>
</dbReference>
<keyword evidence="3" id="KW-1185">Reference proteome</keyword>
<feature type="signal peptide" evidence="1">
    <location>
        <begin position="1"/>
        <end position="27"/>
    </location>
</feature>